<evidence type="ECO:0000313" key="2">
    <source>
        <dbReference type="Proteomes" id="UP000187283"/>
    </source>
</evidence>
<reference evidence="1 2" key="1">
    <citation type="submission" date="2017-01" db="EMBL/GenBank/DDBJ databases">
        <authorList>
            <person name="Mah S.A."/>
            <person name="Swanson W.J."/>
            <person name="Moy G.W."/>
            <person name="Vacquier V.D."/>
        </authorList>
    </citation>
    <scope>NUCLEOTIDE SEQUENCE [LARGE SCALE GENOMIC DNA]</scope>
    <source>
        <strain evidence="1 2">GSMNP</strain>
    </source>
</reference>
<protein>
    <submittedName>
        <fullName evidence="1">Uncharacterized protein</fullName>
    </submittedName>
</protein>
<dbReference type="EMBL" id="LSSN01001169">
    <property type="protein sequence ID" value="OMJ20716.1"/>
    <property type="molecule type" value="Genomic_DNA"/>
</dbReference>
<organism evidence="1 2">
    <name type="scientific">Smittium culicis</name>
    <dbReference type="NCBI Taxonomy" id="133412"/>
    <lineage>
        <taxon>Eukaryota</taxon>
        <taxon>Fungi</taxon>
        <taxon>Fungi incertae sedis</taxon>
        <taxon>Zoopagomycota</taxon>
        <taxon>Kickxellomycotina</taxon>
        <taxon>Harpellomycetes</taxon>
        <taxon>Harpellales</taxon>
        <taxon>Legeriomycetaceae</taxon>
        <taxon>Smittium</taxon>
    </lineage>
</organism>
<dbReference type="OrthoDB" id="10553145at2759"/>
<name>A0A1R1Y1X8_9FUNG</name>
<dbReference type="Proteomes" id="UP000187283">
    <property type="component" value="Unassembled WGS sequence"/>
</dbReference>
<dbReference type="AlphaFoldDB" id="A0A1R1Y1X8"/>
<evidence type="ECO:0000313" key="1">
    <source>
        <dbReference type="EMBL" id="OMJ20716.1"/>
    </source>
</evidence>
<sequence length="90" mass="10805">MKIHFTNSYGVCEGCYNELRSAKVSLKNKGIYLIRFPRMRKVDLYLSDCFISLIIRDFRGKHFEFFEMLRRLHPKVVMIQESFLIAKTEH</sequence>
<proteinExistence type="predicted"/>
<gene>
    <name evidence="1" type="ORF">AYI70_g3939</name>
</gene>
<accession>A0A1R1Y1X8</accession>
<keyword evidence="2" id="KW-1185">Reference proteome</keyword>
<comment type="caution">
    <text evidence="1">The sequence shown here is derived from an EMBL/GenBank/DDBJ whole genome shotgun (WGS) entry which is preliminary data.</text>
</comment>